<dbReference type="UniPathway" id="UPA00064">
    <property type="reaction ID" value="UER00091"/>
</dbReference>
<feature type="binding site" evidence="10">
    <location>
        <begin position="136"/>
        <end position="138"/>
    </location>
    <ligand>
        <name>thiamine diphosphate</name>
        <dbReference type="ChEBI" id="CHEBI:58937"/>
    </ligand>
</feature>
<dbReference type="RefSeq" id="WP_004016841.1">
    <property type="nucleotide sequence ID" value="NZ_CAMUNX010000003.1"/>
</dbReference>
<evidence type="ECO:0000256" key="9">
    <source>
        <dbReference type="ARBA" id="ARBA00023229"/>
    </source>
</evidence>
<evidence type="ECO:0000256" key="6">
    <source>
        <dbReference type="ARBA" id="ARBA00022842"/>
    </source>
</evidence>
<dbReference type="InterPro" id="IPR033248">
    <property type="entry name" value="Transketolase_C"/>
</dbReference>
<protein>
    <recommendedName>
        <fullName evidence="10">1-deoxy-D-xylulose-5-phosphate synthase</fullName>
        <ecNumber evidence="10">2.2.1.7</ecNumber>
    </recommendedName>
    <alternativeName>
        <fullName evidence="10">1-deoxyxylulose-5-phosphate synthase</fullName>
        <shortName evidence="10">DXP synthase</shortName>
        <shortName evidence="10">DXPS</shortName>
    </alternativeName>
</protein>
<evidence type="ECO:0000313" key="13">
    <source>
        <dbReference type="Proteomes" id="UP000582487"/>
    </source>
</evidence>
<dbReference type="InterPro" id="IPR005477">
    <property type="entry name" value="Dxylulose-5-P_synthase"/>
</dbReference>
<dbReference type="InterPro" id="IPR005475">
    <property type="entry name" value="Transketolase-like_Pyr-bd"/>
</dbReference>
<feature type="binding site" evidence="10">
    <location>
        <begin position="168"/>
        <end position="169"/>
    </location>
    <ligand>
        <name>thiamine diphosphate</name>
        <dbReference type="ChEBI" id="CHEBI:58937"/>
    </ligand>
</feature>
<feature type="binding site" evidence="10">
    <location>
        <position position="310"/>
    </location>
    <ligand>
        <name>thiamine diphosphate</name>
        <dbReference type="ChEBI" id="CHEBI:58937"/>
    </ligand>
</feature>
<evidence type="ECO:0000256" key="4">
    <source>
        <dbReference type="ARBA" id="ARBA00022679"/>
    </source>
</evidence>
<dbReference type="AlphaFoldDB" id="A0A848RL67"/>
<evidence type="ECO:0000256" key="2">
    <source>
        <dbReference type="ARBA" id="ARBA00011081"/>
    </source>
</evidence>
<comment type="function">
    <text evidence="10">Catalyzes the acyloin condensation reaction between C atoms 2 and 3 of pyruvate and glyceraldehyde 3-phosphate to yield 1-deoxy-D-xylulose-5-phosphate (DXP).</text>
</comment>
<proteinExistence type="inferred from homology"/>
<dbReference type="InterPro" id="IPR009014">
    <property type="entry name" value="Transketo_C/PFOR_II"/>
</dbReference>
<keyword evidence="8 10" id="KW-0786">Thiamine pyrophosphate</keyword>
<dbReference type="NCBIfam" id="TIGR00204">
    <property type="entry name" value="dxs"/>
    <property type="match status" value="1"/>
</dbReference>
<dbReference type="HAMAP" id="MF_00315">
    <property type="entry name" value="DXP_synth"/>
    <property type="match status" value="1"/>
</dbReference>
<dbReference type="Pfam" id="PF13292">
    <property type="entry name" value="DXP_synthase_N"/>
    <property type="match status" value="1"/>
</dbReference>
<feature type="domain" description="Transketolase-like pyrimidine-binding" evidence="11">
    <location>
        <begin position="340"/>
        <end position="504"/>
    </location>
</feature>
<dbReference type="GO" id="GO:0009228">
    <property type="term" value="P:thiamine biosynthetic process"/>
    <property type="evidence" value="ECO:0007669"/>
    <property type="project" value="UniProtKB-UniRule"/>
</dbReference>
<feature type="binding site" evidence="10">
    <location>
        <position position="167"/>
    </location>
    <ligand>
        <name>Mg(2+)</name>
        <dbReference type="ChEBI" id="CHEBI:18420"/>
    </ligand>
</feature>
<dbReference type="NCBIfam" id="NF003933">
    <property type="entry name" value="PRK05444.2-2"/>
    <property type="match status" value="1"/>
</dbReference>
<dbReference type="GO" id="GO:0016114">
    <property type="term" value="P:terpenoid biosynthetic process"/>
    <property type="evidence" value="ECO:0007669"/>
    <property type="project" value="UniProtKB-UniRule"/>
</dbReference>
<dbReference type="GO" id="GO:0005829">
    <property type="term" value="C:cytosol"/>
    <property type="evidence" value="ECO:0007669"/>
    <property type="project" value="TreeGrafter"/>
</dbReference>
<dbReference type="Gene3D" id="3.40.50.920">
    <property type="match status" value="1"/>
</dbReference>
<dbReference type="Proteomes" id="UP000582487">
    <property type="component" value="Unassembled WGS sequence"/>
</dbReference>
<dbReference type="GO" id="GO:0008661">
    <property type="term" value="F:1-deoxy-D-xylulose-5-phosphate synthase activity"/>
    <property type="evidence" value="ECO:0007669"/>
    <property type="project" value="UniProtKB-UniRule"/>
</dbReference>
<comment type="subunit">
    <text evidence="3 10">Homodimer.</text>
</comment>
<comment type="similarity">
    <text evidence="2 10">Belongs to the transketolase family. DXPS subfamily.</text>
</comment>
<dbReference type="PANTHER" id="PTHR43322">
    <property type="entry name" value="1-D-DEOXYXYLULOSE 5-PHOSPHATE SYNTHASE-RELATED"/>
    <property type="match status" value="1"/>
</dbReference>
<dbReference type="CDD" id="cd07033">
    <property type="entry name" value="TPP_PYR_DXS_TK_like"/>
    <property type="match status" value="1"/>
</dbReference>
<dbReference type="SMART" id="SM00861">
    <property type="entry name" value="Transket_pyr"/>
    <property type="match status" value="1"/>
</dbReference>
<evidence type="ECO:0000256" key="7">
    <source>
        <dbReference type="ARBA" id="ARBA00022977"/>
    </source>
</evidence>
<dbReference type="GO" id="GO:0000287">
    <property type="term" value="F:magnesium ion binding"/>
    <property type="evidence" value="ECO:0007669"/>
    <property type="project" value="UniProtKB-UniRule"/>
</dbReference>
<dbReference type="Pfam" id="PF02780">
    <property type="entry name" value="Transketolase_C"/>
    <property type="match status" value="1"/>
</dbReference>
<comment type="cofactor">
    <cofactor evidence="10">
        <name>thiamine diphosphate</name>
        <dbReference type="ChEBI" id="CHEBI:58937"/>
    </cofactor>
    <text evidence="10">Binds 1 thiamine pyrophosphate per subunit.</text>
</comment>
<dbReference type="CDD" id="cd02007">
    <property type="entry name" value="TPP_DXS"/>
    <property type="match status" value="1"/>
</dbReference>
<comment type="caution">
    <text evidence="12">The sequence shown here is derived from an EMBL/GenBank/DDBJ whole genome shotgun (WGS) entry which is preliminary data.</text>
</comment>
<dbReference type="PROSITE" id="PS00802">
    <property type="entry name" value="TRANSKETOLASE_2"/>
    <property type="match status" value="1"/>
</dbReference>
<dbReference type="PROSITE" id="PS00801">
    <property type="entry name" value="TRANSKETOLASE_1"/>
    <property type="match status" value="1"/>
</dbReference>
<feature type="binding site" evidence="10">
    <location>
        <position position="391"/>
    </location>
    <ligand>
        <name>thiamine diphosphate</name>
        <dbReference type="ChEBI" id="CHEBI:58937"/>
    </ligand>
</feature>
<dbReference type="GO" id="GO:0030976">
    <property type="term" value="F:thiamine pyrophosphate binding"/>
    <property type="evidence" value="ECO:0007669"/>
    <property type="project" value="UniProtKB-UniRule"/>
</dbReference>
<dbReference type="Gene3D" id="3.40.50.970">
    <property type="match status" value="2"/>
</dbReference>
<evidence type="ECO:0000313" key="12">
    <source>
        <dbReference type="EMBL" id="NMW92195.1"/>
    </source>
</evidence>
<comment type="cofactor">
    <cofactor evidence="10">
        <name>Mg(2+)</name>
        <dbReference type="ChEBI" id="CHEBI:18420"/>
    </cofactor>
    <text evidence="10">Binds 1 Mg(2+) ion per subunit.</text>
</comment>
<comment type="pathway">
    <text evidence="1 10">Metabolic intermediate biosynthesis; 1-deoxy-D-xylulose 5-phosphate biosynthesis; 1-deoxy-D-xylulose 5-phosphate from D-glyceraldehyde 3-phosphate and pyruvate: step 1/1.</text>
</comment>
<dbReference type="Pfam" id="PF02779">
    <property type="entry name" value="Transket_pyr"/>
    <property type="match status" value="1"/>
</dbReference>
<dbReference type="InterPro" id="IPR020826">
    <property type="entry name" value="Transketolase_BS"/>
</dbReference>
<keyword evidence="4 10" id="KW-0808">Transferase</keyword>
<evidence type="ECO:0000256" key="5">
    <source>
        <dbReference type="ARBA" id="ARBA00022723"/>
    </source>
</evidence>
<evidence type="ECO:0000256" key="10">
    <source>
        <dbReference type="HAMAP-Rule" id="MF_00315"/>
    </source>
</evidence>
<keyword evidence="5 10" id="KW-0479">Metal-binding</keyword>
<gene>
    <name evidence="10" type="primary">dxs</name>
    <name evidence="12" type="ORF">HHJ74_00465</name>
</gene>
<evidence type="ECO:0000256" key="3">
    <source>
        <dbReference type="ARBA" id="ARBA00011738"/>
    </source>
</evidence>
<keyword evidence="7 10" id="KW-0784">Thiamine biosynthesis</keyword>
<organism evidence="12 13">
    <name type="scientific">Mobiluncus mulieris</name>
    <dbReference type="NCBI Taxonomy" id="2052"/>
    <lineage>
        <taxon>Bacteria</taxon>
        <taxon>Bacillati</taxon>
        <taxon>Actinomycetota</taxon>
        <taxon>Actinomycetes</taxon>
        <taxon>Actinomycetales</taxon>
        <taxon>Actinomycetaceae</taxon>
        <taxon>Mobiluncus</taxon>
    </lineage>
</organism>
<keyword evidence="9 10" id="KW-0414">Isoprene biosynthesis</keyword>
<evidence type="ECO:0000259" key="11">
    <source>
        <dbReference type="SMART" id="SM00861"/>
    </source>
</evidence>
<reference evidence="12 13" key="1">
    <citation type="submission" date="2020-04" db="EMBL/GenBank/DDBJ databases">
        <title>Antimicrobial susceptibility and clonality of vaginal-derived multi-drug resistant Mobiluncus isolates in China.</title>
        <authorList>
            <person name="Zhang X."/>
        </authorList>
    </citation>
    <scope>NUCLEOTIDE SEQUENCE [LARGE SCALE GENOMIC DNA]</scope>
    <source>
        <strain evidence="12 13">7</strain>
    </source>
</reference>
<dbReference type="EC" id="2.2.1.7" evidence="10"/>
<dbReference type="SUPFAM" id="SSF52922">
    <property type="entry name" value="TK C-terminal domain-like"/>
    <property type="match status" value="1"/>
</dbReference>
<accession>A0A848RL67</accession>
<dbReference type="InterPro" id="IPR029061">
    <property type="entry name" value="THDP-binding"/>
</dbReference>
<dbReference type="SUPFAM" id="SSF52518">
    <property type="entry name" value="Thiamin diphosphate-binding fold (THDP-binding)"/>
    <property type="match status" value="2"/>
</dbReference>
<dbReference type="PANTHER" id="PTHR43322:SF5">
    <property type="entry name" value="1-DEOXY-D-XYLULOSE-5-PHOSPHATE SYNTHASE, CHLOROPLASTIC"/>
    <property type="match status" value="1"/>
</dbReference>
<evidence type="ECO:0000256" key="8">
    <source>
        <dbReference type="ARBA" id="ARBA00023052"/>
    </source>
</evidence>
<sequence>MPKCNQPKPEKCQSDSQASEFPDLRILPTITTPHDLRSLNHQELNRLAGEIRRFLVQSVAQTGGHLGPNLGVVELTIALHRIFDVNRDTFVFDTGHQAYVHKLLTGRQDFSLLRQRGGLSGYPSRAESETDVVENSHASASLAWADGIMKANRLAHRPGWVVAVIGDGAMTGGMAWEALNNIADENEGRLLIVLNDNGRSYAPTIGGLAHHLDALRVTPLYDKTLSWGKKTLRRGGAIGNFLYSGLHAAKAGLRDWFSPESGPLFDEIGITYTGPVDGHDIAALEFSFTRLLASRKPVLVHVITQKGRGYSPAEQNISDHFHAIGRIHPETGLPIEPKRFEWTGVFADEIVHLAKRDEKIVALTAAMLQPVGLLPFKKAFPNRVFDVGIAEADAMATAAGLAYGGFHPVFAVYSTFMNRAYDQLLLDVALHHAGVTIVEDRAGVTGSDGASHNGMWDIALAATVPGLHLAAPRDEATLRDELGEAVLVDNAPTLVRYPKGSLPEPIPALRREGSLDVLWESPDFVIGDVVSGLVAGESVPADAVSCASATEITAGGVANATNTEVISPRQRMLLVATGAFAPLGITAGQMLATDFETMVVDPRWLLPISADLRRIAPGFNWMVTLEDGLIDGGFGSQLRDCLAAVGCFVPVLSYGIPKRFLEHATRAEILAELGLTPDSLVASLKSRTHVESRSPLL</sequence>
<dbReference type="GO" id="GO:0019288">
    <property type="term" value="P:isopentenyl diphosphate biosynthetic process, methylerythritol 4-phosphate pathway"/>
    <property type="evidence" value="ECO:0007669"/>
    <property type="project" value="TreeGrafter"/>
</dbReference>
<keyword evidence="6 10" id="KW-0460">Magnesium</keyword>
<dbReference type="EMBL" id="JABCUV010000001">
    <property type="protein sequence ID" value="NMW92195.1"/>
    <property type="molecule type" value="Genomic_DNA"/>
</dbReference>
<evidence type="ECO:0000256" key="1">
    <source>
        <dbReference type="ARBA" id="ARBA00004980"/>
    </source>
</evidence>
<feature type="binding site" evidence="10">
    <location>
        <position position="96"/>
    </location>
    <ligand>
        <name>thiamine diphosphate</name>
        <dbReference type="ChEBI" id="CHEBI:58937"/>
    </ligand>
</feature>
<name>A0A848RL67_9ACTO</name>
<feature type="binding site" evidence="10">
    <location>
        <position position="197"/>
    </location>
    <ligand>
        <name>Mg(2+)</name>
        <dbReference type="ChEBI" id="CHEBI:18420"/>
    </ligand>
</feature>
<dbReference type="InterPro" id="IPR049557">
    <property type="entry name" value="Transketolase_CS"/>
</dbReference>
<feature type="binding site" evidence="10">
    <location>
        <position position="197"/>
    </location>
    <ligand>
        <name>thiamine diphosphate</name>
        <dbReference type="ChEBI" id="CHEBI:58937"/>
    </ligand>
</feature>
<comment type="catalytic activity">
    <reaction evidence="10">
        <text>D-glyceraldehyde 3-phosphate + pyruvate + H(+) = 1-deoxy-D-xylulose 5-phosphate + CO2</text>
        <dbReference type="Rhea" id="RHEA:12605"/>
        <dbReference type="ChEBI" id="CHEBI:15361"/>
        <dbReference type="ChEBI" id="CHEBI:15378"/>
        <dbReference type="ChEBI" id="CHEBI:16526"/>
        <dbReference type="ChEBI" id="CHEBI:57792"/>
        <dbReference type="ChEBI" id="CHEBI:59776"/>
        <dbReference type="EC" id="2.2.1.7"/>
    </reaction>
</comment>